<feature type="region of interest" description="Disordered" evidence="1">
    <location>
        <begin position="154"/>
        <end position="179"/>
    </location>
</feature>
<sequence>MLELTYVVKHDVQYSGIAAHLTALQLLMYGIHYKAAVLHPRQAQNGRKVFPSKEWRRRQGSQETPMADRHRRSTQAINPSLANTPSLPATVYAIDCSCDLFRPKRAFGVARSTNVPVEKPRLAAKPRKVLAAAPPPPPPTGARKIRPVCVQEPKTAAVTKTSRKDEHQEAVGTPMSSTKPAVAGTPYLSALNCSKCKLDKLDSSTYWLAQIRLAESTGKHFVSAAFFRLALECHAQGGLDSDLCDLIRHNPLLAEMNGSMDEPDVDLCKLDRGHVPLAENHGCSEHDDVNGTAVDQSLHEAAEAKENCGDEEKSGYVELIDSASMDTLTGNKCGDATNICCNSNKRVSSSPEKIEAAKSCLSTGKDLVVGSVVTQEMSKASANDAVRSNHAVGRRNRRCQDTGRNRENDT</sequence>
<dbReference type="Proteomes" id="UP000287651">
    <property type="component" value="Unassembled WGS sequence"/>
</dbReference>
<organism evidence="2 3">
    <name type="scientific">Ensete ventricosum</name>
    <name type="common">Abyssinian banana</name>
    <name type="synonym">Musa ensete</name>
    <dbReference type="NCBI Taxonomy" id="4639"/>
    <lineage>
        <taxon>Eukaryota</taxon>
        <taxon>Viridiplantae</taxon>
        <taxon>Streptophyta</taxon>
        <taxon>Embryophyta</taxon>
        <taxon>Tracheophyta</taxon>
        <taxon>Spermatophyta</taxon>
        <taxon>Magnoliopsida</taxon>
        <taxon>Liliopsida</taxon>
        <taxon>Zingiberales</taxon>
        <taxon>Musaceae</taxon>
        <taxon>Ensete</taxon>
    </lineage>
</organism>
<feature type="compositionally biased region" description="Basic and acidic residues" evidence="1">
    <location>
        <begin position="398"/>
        <end position="410"/>
    </location>
</feature>
<evidence type="ECO:0000313" key="2">
    <source>
        <dbReference type="EMBL" id="RRT67351.1"/>
    </source>
</evidence>
<dbReference type="PANTHER" id="PTHR34468">
    <property type="entry name" value="MICROTUBULE-ASSOCIATED FUTSCH-LIKE PROTEIN"/>
    <property type="match status" value="1"/>
</dbReference>
<proteinExistence type="predicted"/>
<dbReference type="PANTHER" id="PTHR34468:SF3">
    <property type="entry name" value="OS03G0288900 PROTEIN"/>
    <property type="match status" value="1"/>
</dbReference>
<name>A0A426ZTU7_ENSVE</name>
<gene>
    <name evidence="2" type="ORF">B296_00020178</name>
</gene>
<accession>A0A426ZTU7</accession>
<feature type="region of interest" description="Disordered" evidence="1">
    <location>
        <begin position="51"/>
        <end position="82"/>
    </location>
</feature>
<comment type="caution">
    <text evidence="2">The sequence shown here is derived from an EMBL/GenBank/DDBJ whole genome shotgun (WGS) entry which is preliminary data.</text>
</comment>
<protein>
    <submittedName>
        <fullName evidence="2">Uncharacterized protein</fullName>
    </submittedName>
</protein>
<evidence type="ECO:0000256" key="1">
    <source>
        <dbReference type="SAM" id="MobiDB-lite"/>
    </source>
</evidence>
<dbReference type="AlphaFoldDB" id="A0A426ZTU7"/>
<dbReference type="EMBL" id="AMZH03005076">
    <property type="protein sequence ID" value="RRT67351.1"/>
    <property type="molecule type" value="Genomic_DNA"/>
</dbReference>
<evidence type="ECO:0000313" key="3">
    <source>
        <dbReference type="Proteomes" id="UP000287651"/>
    </source>
</evidence>
<feature type="region of interest" description="Disordered" evidence="1">
    <location>
        <begin position="379"/>
        <end position="410"/>
    </location>
</feature>
<reference evidence="2 3" key="1">
    <citation type="journal article" date="2014" name="Agronomy (Basel)">
        <title>A Draft Genome Sequence for Ensete ventricosum, the Drought-Tolerant Tree Against Hunger.</title>
        <authorList>
            <person name="Harrison J."/>
            <person name="Moore K.A."/>
            <person name="Paszkiewicz K."/>
            <person name="Jones T."/>
            <person name="Grant M."/>
            <person name="Ambacheew D."/>
            <person name="Muzemil S."/>
            <person name="Studholme D.J."/>
        </authorList>
    </citation>
    <scope>NUCLEOTIDE SEQUENCE [LARGE SCALE GENOMIC DNA]</scope>
</reference>